<dbReference type="Proteomes" id="UP000269721">
    <property type="component" value="Unassembled WGS sequence"/>
</dbReference>
<accession>A0A4P9W380</accession>
<sequence length="343" mass="37926">MIPSLSGLISFFLSRNFNNLRCRPAETATVVSLALDFRRPWICTRIERCFERANTLPGKWILTSAEGNVLWDQCVVALDLHLVVVGLEVSFPNEVGKAVSSPYLSPAGINLVTFQKQPAKGWRLESSSMIWRGEGDDFEGDEQPPTQSVLIHDPRKCWRCRIANAEGTVPVLLVMSRCPPLESTIHTSRTSQMTALPSGDRELPSGFRRSIISFVANLEWSARPSTPDPTRAAVGLASDKGPHLKTANCQPFGLAFDSNQGKCSPRLRFPSGDRELPTAWSCVRQQPRQMFSQTLSLLLSFLLQPTSEAANTRSDPANPRSYRVPSDSREPARLSALLPPILS</sequence>
<name>A0A4P9W380_9FUNG</name>
<evidence type="ECO:0000256" key="1">
    <source>
        <dbReference type="SAM" id="MobiDB-lite"/>
    </source>
</evidence>
<dbReference type="AlphaFoldDB" id="A0A4P9W380"/>
<protein>
    <submittedName>
        <fullName evidence="2">Uncharacterized protein</fullName>
    </submittedName>
</protein>
<organism evidence="2 3">
    <name type="scientific">Blyttiomyces helicus</name>
    <dbReference type="NCBI Taxonomy" id="388810"/>
    <lineage>
        <taxon>Eukaryota</taxon>
        <taxon>Fungi</taxon>
        <taxon>Fungi incertae sedis</taxon>
        <taxon>Chytridiomycota</taxon>
        <taxon>Chytridiomycota incertae sedis</taxon>
        <taxon>Chytridiomycetes</taxon>
        <taxon>Chytridiomycetes incertae sedis</taxon>
        <taxon>Blyttiomyces</taxon>
    </lineage>
</organism>
<evidence type="ECO:0000313" key="3">
    <source>
        <dbReference type="Proteomes" id="UP000269721"/>
    </source>
</evidence>
<reference evidence="3" key="1">
    <citation type="journal article" date="2018" name="Nat. Microbiol.">
        <title>Leveraging single-cell genomics to expand the fungal tree of life.</title>
        <authorList>
            <person name="Ahrendt S.R."/>
            <person name="Quandt C.A."/>
            <person name="Ciobanu D."/>
            <person name="Clum A."/>
            <person name="Salamov A."/>
            <person name="Andreopoulos B."/>
            <person name="Cheng J.F."/>
            <person name="Woyke T."/>
            <person name="Pelin A."/>
            <person name="Henrissat B."/>
            <person name="Reynolds N.K."/>
            <person name="Benny G.L."/>
            <person name="Smith M.E."/>
            <person name="James T.Y."/>
            <person name="Grigoriev I.V."/>
        </authorList>
    </citation>
    <scope>NUCLEOTIDE SEQUENCE [LARGE SCALE GENOMIC DNA]</scope>
</reference>
<evidence type="ECO:0000313" key="2">
    <source>
        <dbReference type="EMBL" id="RKO86242.1"/>
    </source>
</evidence>
<proteinExistence type="predicted"/>
<dbReference type="EMBL" id="KZ998363">
    <property type="protein sequence ID" value="RKO86242.1"/>
    <property type="molecule type" value="Genomic_DNA"/>
</dbReference>
<feature type="region of interest" description="Disordered" evidence="1">
    <location>
        <begin position="308"/>
        <end position="330"/>
    </location>
</feature>
<keyword evidence="3" id="KW-1185">Reference proteome</keyword>
<gene>
    <name evidence="2" type="ORF">BDK51DRAFT_41415</name>
</gene>